<dbReference type="AlphaFoldDB" id="A0A6I6N458"/>
<accession>A0A6I6N458</accession>
<dbReference type="RefSeq" id="WP_158918711.1">
    <property type="nucleotide sequence ID" value="NZ_CP047020.1"/>
</dbReference>
<dbReference type="KEGG" id="sbro:GQF42_07120"/>
<keyword evidence="2" id="KW-1185">Reference proteome</keyword>
<dbReference type="Gene3D" id="3.20.20.100">
    <property type="entry name" value="NADP-dependent oxidoreductase domain"/>
    <property type="match status" value="1"/>
</dbReference>
<dbReference type="Proteomes" id="UP000436138">
    <property type="component" value="Chromosome"/>
</dbReference>
<dbReference type="InterPro" id="IPR036812">
    <property type="entry name" value="NAD(P)_OxRdtase_dom_sf"/>
</dbReference>
<reference evidence="1 2" key="1">
    <citation type="submission" date="2019-12" db="EMBL/GenBank/DDBJ databases">
        <title>Streptomyces sp. strain T44 isolated from rhizosphere soil of Broussonetia papyrifera.</title>
        <authorList>
            <person name="Mo P."/>
        </authorList>
    </citation>
    <scope>NUCLEOTIDE SEQUENCE [LARGE SCALE GENOMIC DNA]</scope>
    <source>
        <strain evidence="1 2">T44</strain>
    </source>
</reference>
<evidence type="ECO:0008006" key="3">
    <source>
        <dbReference type="Google" id="ProtNLM"/>
    </source>
</evidence>
<dbReference type="SUPFAM" id="SSF51430">
    <property type="entry name" value="NAD(P)-linked oxidoreductase"/>
    <property type="match status" value="1"/>
</dbReference>
<name>A0A6I6N458_9ACTN</name>
<organism evidence="1 2">
    <name type="scientific">Streptomyces broussonetiae</name>
    <dbReference type="NCBI Taxonomy" id="2686304"/>
    <lineage>
        <taxon>Bacteria</taxon>
        <taxon>Bacillati</taxon>
        <taxon>Actinomycetota</taxon>
        <taxon>Actinomycetes</taxon>
        <taxon>Kitasatosporales</taxon>
        <taxon>Streptomycetaceae</taxon>
        <taxon>Streptomyces</taxon>
    </lineage>
</organism>
<sequence>MCRRGRELRRQGEQLHVRVRNGSENLAQPVEESLRLRTDRLDVLWVHARRSFAPVEGVGRALEDLVRSGKAQ</sequence>
<evidence type="ECO:0000313" key="1">
    <source>
        <dbReference type="EMBL" id="QHA03076.1"/>
    </source>
</evidence>
<evidence type="ECO:0000313" key="2">
    <source>
        <dbReference type="Proteomes" id="UP000436138"/>
    </source>
</evidence>
<gene>
    <name evidence="1" type="ORF">GQF42_07120</name>
</gene>
<protein>
    <recommendedName>
        <fullName evidence="3">NADP-dependent oxidoreductase domain-containing protein</fullName>
    </recommendedName>
</protein>
<dbReference type="EMBL" id="CP047020">
    <property type="protein sequence ID" value="QHA03076.1"/>
    <property type="molecule type" value="Genomic_DNA"/>
</dbReference>
<proteinExistence type="predicted"/>